<feature type="non-terminal residue" evidence="2">
    <location>
        <position position="44"/>
    </location>
</feature>
<keyword evidence="3" id="KW-1185">Reference proteome</keyword>
<comment type="caution">
    <text evidence="2">The sequence shown here is derived from an EMBL/GenBank/DDBJ whole genome shotgun (WGS) entry which is preliminary data.</text>
</comment>
<evidence type="ECO:0000313" key="2">
    <source>
        <dbReference type="EMBL" id="MCI70904.1"/>
    </source>
</evidence>
<organism evidence="2 3">
    <name type="scientific">Trifolium medium</name>
    <dbReference type="NCBI Taxonomy" id="97028"/>
    <lineage>
        <taxon>Eukaryota</taxon>
        <taxon>Viridiplantae</taxon>
        <taxon>Streptophyta</taxon>
        <taxon>Embryophyta</taxon>
        <taxon>Tracheophyta</taxon>
        <taxon>Spermatophyta</taxon>
        <taxon>Magnoliopsida</taxon>
        <taxon>eudicotyledons</taxon>
        <taxon>Gunneridae</taxon>
        <taxon>Pentapetalae</taxon>
        <taxon>rosids</taxon>
        <taxon>fabids</taxon>
        <taxon>Fabales</taxon>
        <taxon>Fabaceae</taxon>
        <taxon>Papilionoideae</taxon>
        <taxon>50 kb inversion clade</taxon>
        <taxon>NPAAA clade</taxon>
        <taxon>Hologalegina</taxon>
        <taxon>IRL clade</taxon>
        <taxon>Trifolieae</taxon>
        <taxon>Trifolium</taxon>
    </lineage>
</organism>
<evidence type="ECO:0000313" key="3">
    <source>
        <dbReference type="Proteomes" id="UP000265520"/>
    </source>
</evidence>
<protein>
    <submittedName>
        <fullName evidence="2">Uncharacterized protein</fullName>
    </submittedName>
</protein>
<dbReference type="AlphaFoldDB" id="A0A392UDW3"/>
<proteinExistence type="predicted"/>
<feature type="compositionally biased region" description="Low complexity" evidence="1">
    <location>
        <begin position="21"/>
        <end position="36"/>
    </location>
</feature>
<evidence type="ECO:0000256" key="1">
    <source>
        <dbReference type="SAM" id="MobiDB-lite"/>
    </source>
</evidence>
<dbReference type="Proteomes" id="UP000265520">
    <property type="component" value="Unassembled WGS sequence"/>
</dbReference>
<name>A0A392UDW3_9FABA</name>
<reference evidence="2 3" key="1">
    <citation type="journal article" date="2018" name="Front. Plant Sci.">
        <title>Red Clover (Trifolium pratense) and Zigzag Clover (T. medium) - A Picture of Genomic Similarities and Differences.</title>
        <authorList>
            <person name="Dluhosova J."/>
            <person name="Istvanek J."/>
            <person name="Nedelnik J."/>
            <person name="Repkova J."/>
        </authorList>
    </citation>
    <scope>NUCLEOTIDE SEQUENCE [LARGE SCALE GENOMIC DNA]</scope>
    <source>
        <strain evidence="3">cv. 10/8</strain>
        <tissue evidence="2">Leaf</tissue>
    </source>
</reference>
<dbReference type="EMBL" id="LXQA010785385">
    <property type="protein sequence ID" value="MCI70904.1"/>
    <property type="molecule type" value="Genomic_DNA"/>
</dbReference>
<sequence length="44" mass="4462">MSSPITLLASFAAPQAPRPPRQLAAPPHAPQAQAPRPAAPPDAV</sequence>
<accession>A0A392UDW3</accession>
<feature type="region of interest" description="Disordered" evidence="1">
    <location>
        <begin position="1"/>
        <end position="44"/>
    </location>
</feature>